<gene>
    <name evidence="1" type="ORF">ALFOR1_10012</name>
</gene>
<dbReference type="GO" id="GO:0008168">
    <property type="term" value="F:methyltransferase activity"/>
    <property type="evidence" value="ECO:0007669"/>
    <property type="project" value="UniProtKB-KW"/>
</dbReference>
<dbReference type="SUPFAM" id="SSF53335">
    <property type="entry name" value="S-adenosyl-L-methionine-dependent methyltransferases"/>
    <property type="match status" value="1"/>
</dbReference>
<accession>A0A6T9XXX2</accession>
<dbReference type="Gene3D" id="3.40.50.150">
    <property type="entry name" value="Vaccinia Virus protein VP39"/>
    <property type="match status" value="1"/>
</dbReference>
<evidence type="ECO:0000313" key="1">
    <source>
        <dbReference type="EMBL" id="CAB9492091.1"/>
    </source>
</evidence>
<dbReference type="EMBL" id="LR812090">
    <property type="protein sequence ID" value="CAB9492091.1"/>
    <property type="molecule type" value="Genomic_DNA"/>
</dbReference>
<organism evidence="1 2">
    <name type="scientific">Alteromonas macleodii</name>
    <name type="common">Pseudoalteromonas macleodii</name>
    <dbReference type="NCBI Taxonomy" id="28108"/>
    <lineage>
        <taxon>Bacteria</taxon>
        <taxon>Pseudomonadati</taxon>
        <taxon>Pseudomonadota</taxon>
        <taxon>Gammaproteobacteria</taxon>
        <taxon>Alteromonadales</taxon>
        <taxon>Alteromonadaceae</taxon>
        <taxon>Alteromonas/Salinimonas group</taxon>
        <taxon>Alteromonas</taxon>
    </lineage>
</organism>
<reference evidence="1 2" key="1">
    <citation type="submission" date="2020-06" db="EMBL/GenBank/DDBJ databases">
        <authorList>
            <person name="Duchaud E."/>
        </authorList>
    </citation>
    <scope>NUCLEOTIDE SEQUENCE [LARGE SCALE GENOMIC DNA]</scope>
    <source>
        <strain evidence="1">Alteromonas fortis</strain>
    </source>
</reference>
<keyword evidence="1" id="KW-0489">Methyltransferase</keyword>
<dbReference type="InterPro" id="IPR029063">
    <property type="entry name" value="SAM-dependent_MTases_sf"/>
</dbReference>
<proteinExistence type="predicted"/>
<dbReference type="AlphaFoldDB" id="A0A6T9XXX2"/>
<dbReference type="Proteomes" id="UP000509458">
    <property type="component" value="Chromosome"/>
</dbReference>
<dbReference type="Pfam" id="PF13489">
    <property type="entry name" value="Methyltransf_23"/>
    <property type="match status" value="1"/>
</dbReference>
<dbReference type="RefSeq" id="WP_179981870.1">
    <property type="nucleotide sequence ID" value="NZ_LR812090.1"/>
</dbReference>
<protein>
    <submittedName>
        <fullName evidence="1">Methyltransferase domain</fullName>
    </submittedName>
</protein>
<dbReference type="GO" id="GO:0032259">
    <property type="term" value="P:methylation"/>
    <property type="evidence" value="ECO:0007669"/>
    <property type="project" value="UniProtKB-KW"/>
</dbReference>
<name>A0A6T9XXX2_ALTMA</name>
<evidence type="ECO:0000313" key="2">
    <source>
        <dbReference type="Proteomes" id="UP000509458"/>
    </source>
</evidence>
<sequence>MSCPLCQSANTSSHYHTDKKREYLHCNQCDLVYVSPAFLPSKEIEKQEYDLHENSFEDEGYRKFLGKVLTPLSPFIKASNAPALSGLDFGCGPAPVLASMLSDEGVNMSTYDPFYAPTLKVLERSYDIVTCTEAIEHFHAPHVEWALFNKLVAPGGVLAIMTKRVLDKARFANWHYKNDITHVSFFSEKTFHYLAQRYGYDVSFPANDVVLLKKR</sequence>
<keyword evidence="1" id="KW-0808">Transferase</keyword>